<evidence type="ECO:0000313" key="2">
    <source>
        <dbReference type="EMBL" id="MFC7126345.1"/>
    </source>
</evidence>
<gene>
    <name evidence="2" type="ORF">ACFQJ7_09905</name>
</gene>
<dbReference type="AlphaFoldDB" id="A0ABD5X583"/>
<comment type="caution">
    <text evidence="2">The sequence shown here is derived from an EMBL/GenBank/DDBJ whole genome shotgun (WGS) entry which is preliminary data.</text>
</comment>
<feature type="transmembrane region" description="Helical" evidence="1">
    <location>
        <begin position="213"/>
        <end position="237"/>
    </location>
</feature>
<protein>
    <recommendedName>
        <fullName evidence="4">Prolipoprotein diacylglyceryl transferase</fullName>
    </recommendedName>
</protein>
<sequence length="321" mass="35097">MNGLPALPLAQTPNWWSEPWGVADWLETLFSTPLEVHAFLLGAVVGVTIASLTLRQGERTTFALVLVVFLFTFGVLETTFFCSTGFTGCEHVRYKPWYFLGGFLFAYLGSESLKTRYTTYDIGGATAGNQSTNNSIGTPLAGLVVLVLLGFALYSFVTPTPVQPISGLATLGGFVGSAIGLAAFRWARVTPEHEPTFVEALSRSLFRDRDESALVIAYGTVLGFGYPRIIWELGTLWGFGGYPFGPIRWARNGLPSVVVYVFVVFILSAVFLGVYVRQRESDRFGGNRFAALVLGFVTYTFCLFVATGYAGTVWFRVLPAT</sequence>
<keyword evidence="1" id="KW-0812">Transmembrane</keyword>
<evidence type="ECO:0000313" key="3">
    <source>
        <dbReference type="Proteomes" id="UP001596414"/>
    </source>
</evidence>
<feature type="transmembrane region" description="Helical" evidence="1">
    <location>
        <begin position="163"/>
        <end position="184"/>
    </location>
</feature>
<dbReference type="Proteomes" id="UP001596414">
    <property type="component" value="Unassembled WGS sequence"/>
</dbReference>
<proteinExistence type="predicted"/>
<feature type="transmembrane region" description="Helical" evidence="1">
    <location>
        <begin position="36"/>
        <end position="54"/>
    </location>
</feature>
<accession>A0ABD5X583</accession>
<dbReference type="EMBL" id="JBHSZQ010000020">
    <property type="protein sequence ID" value="MFC7126345.1"/>
    <property type="molecule type" value="Genomic_DNA"/>
</dbReference>
<evidence type="ECO:0000256" key="1">
    <source>
        <dbReference type="SAM" id="Phobius"/>
    </source>
</evidence>
<feature type="transmembrane region" description="Helical" evidence="1">
    <location>
        <begin position="136"/>
        <end position="157"/>
    </location>
</feature>
<keyword evidence="1" id="KW-0472">Membrane</keyword>
<reference evidence="2 3" key="1">
    <citation type="journal article" date="2014" name="Int. J. Syst. Evol. Microbiol.">
        <title>Complete genome sequence of Corynebacterium casei LMG S-19264T (=DSM 44701T), isolated from a smear-ripened cheese.</title>
        <authorList>
            <consortium name="US DOE Joint Genome Institute (JGI-PGF)"/>
            <person name="Walter F."/>
            <person name="Albersmeier A."/>
            <person name="Kalinowski J."/>
            <person name="Ruckert C."/>
        </authorList>
    </citation>
    <scope>NUCLEOTIDE SEQUENCE [LARGE SCALE GENOMIC DNA]</scope>
    <source>
        <strain evidence="2 3">CGMCC 4.7215</strain>
    </source>
</reference>
<evidence type="ECO:0008006" key="4">
    <source>
        <dbReference type="Google" id="ProtNLM"/>
    </source>
</evidence>
<feature type="transmembrane region" description="Helical" evidence="1">
    <location>
        <begin position="98"/>
        <end position="115"/>
    </location>
</feature>
<feature type="transmembrane region" description="Helical" evidence="1">
    <location>
        <begin position="61"/>
        <end position="86"/>
    </location>
</feature>
<name>A0ABD5X583_9EURY</name>
<feature type="transmembrane region" description="Helical" evidence="1">
    <location>
        <begin position="289"/>
        <end position="315"/>
    </location>
</feature>
<organism evidence="2 3">
    <name type="scientific">Halovenus rubra</name>
    <dbReference type="NCBI Taxonomy" id="869890"/>
    <lineage>
        <taxon>Archaea</taxon>
        <taxon>Methanobacteriati</taxon>
        <taxon>Methanobacteriota</taxon>
        <taxon>Stenosarchaea group</taxon>
        <taxon>Halobacteria</taxon>
        <taxon>Halobacteriales</taxon>
        <taxon>Haloarculaceae</taxon>
        <taxon>Halovenus</taxon>
    </lineage>
</organism>
<dbReference type="RefSeq" id="WP_267635900.1">
    <property type="nucleotide sequence ID" value="NZ_JAODIY010000001.1"/>
</dbReference>
<feature type="transmembrane region" description="Helical" evidence="1">
    <location>
        <begin position="257"/>
        <end position="277"/>
    </location>
</feature>
<keyword evidence="1" id="KW-1133">Transmembrane helix</keyword>